<evidence type="ECO:0000256" key="1">
    <source>
        <dbReference type="ARBA" id="ARBA00007316"/>
    </source>
</evidence>
<evidence type="ECO:0000256" key="7">
    <source>
        <dbReference type="ARBA" id="ARBA00023137"/>
    </source>
</evidence>
<evidence type="ECO:0000256" key="4">
    <source>
        <dbReference type="ARBA" id="ARBA00022741"/>
    </source>
</evidence>
<feature type="compositionally biased region" description="Basic and acidic residues" evidence="9">
    <location>
        <begin position="254"/>
        <end position="266"/>
    </location>
</feature>
<evidence type="ECO:0000256" key="6">
    <source>
        <dbReference type="ARBA" id="ARBA00022840"/>
    </source>
</evidence>
<evidence type="ECO:0000259" key="10">
    <source>
        <dbReference type="Pfam" id="PF13614"/>
    </source>
</evidence>
<reference evidence="11 12" key="1">
    <citation type="submission" date="2020-03" db="EMBL/GenBank/DDBJ databases">
        <title>Propioniciclava sp. nov., isolated from Hydrophilus acuminatus.</title>
        <authorList>
            <person name="Hyun D.-W."/>
            <person name="Bae J.-W."/>
        </authorList>
    </citation>
    <scope>NUCLEOTIDE SEQUENCE [LARGE SCALE GENOMIC DNA]</scope>
    <source>
        <strain evidence="11 12">HDW11</strain>
    </source>
</reference>
<dbReference type="GO" id="GO:0005886">
    <property type="term" value="C:plasma membrane"/>
    <property type="evidence" value="ECO:0007669"/>
    <property type="project" value="TreeGrafter"/>
</dbReference>
<dbReference type="SUPFAM" id="SSF52540">
    <property type="entry name" value="P-loop containing nucleoside triphosphate hydrolases"/>
    <property type="match status" value="1"/>
</dbReference>
<dbReference type="Pfam" id="PF13614">
    <property type="entry name" value="AAA_31"/>
    <property type="match status" value="1"/>
</dbReference>
<dbReference type="NCBIfam" id="TIGR01007">
    <property type="entry name" value="eps_fam"/>
    <property type="match status" value="1"/>
</dbReference>
<comment type="similarity">
    <text evidence="1">Belongs to the CpsD/CapB family.</text>
</comment>
<name>A0A6G7Y423_9ACTN</name>
<dbReference type="EMBL" id="CP049865">
    <property type="protein sequence ID" value="QIK71381.1"/>
    <property type="molecule type" value="Genomic_DNA"/>
</dbReference>
<dbReference type="InterPro" id="IPR027417">
    <property type="entry name" value="P-loop_NTPase"/>
</dbReference>
<feature type="compositionally biased region" description="Low complexity" evidence="9">
    <location>
        <begin position="285"/>
        <end position="323"/>
    </location>
</feature>
<comment type="catalytic activity">
    <reaction evidence="8">
        <text>L-tyrosyl-[protein] + ATP = O-phospho-L-tyrosyl-[protein] + ADP + H(+)</text>
        <dbReference type="Rhea" id="RHEA:10596"/>
        <dbReference type="Rhea" id="RHEA-COMP:10136"/>
        <dbReference type="Rhea" id="RHEA-COMP:20101"/>
        <dbReference type="ChEBI" id="CHEBI:15378"/>
        <dbReference type="ChEBI" id="CHEBI:30616"/>
        <dbReference type="ChEBI" id="CHEBI:46858"/>
        <dbReference type="ChEBI" id="CHEBI:61978"/>
        <dbReference type="ChEBI" id="CHEBI:456216"/>
        <dbReference type="EC" id="2.7.10.2"/>
    </reaction>
</comment>
<evidence type="ECO:0000313" key="11">
    <source>
        <dbReference type="EMBL" id="QIK71381.1"/>
    </source>
</evidence>
<feature type="domain" description="AAA" evidence="10">
    <location>
        <begin position="87"/>
        <end position="207"/>
    </location>
</feature>
<feature type="compositionally biased region" description="Basic residues" evidence="9">
    <location>
        <begin position="362"/>
        <end position="374"/>
    </location>
</feature>
<keyword evidence="5 11" id="KW-0418">Kinase</keyword>
<dbReference type="GO" id="GO:0004715">
    <property type="term" value="F:non-membrane spanning protein tyrosine kinase activity"/>
    <property type="evidence" value="ECO:0007669"/>
    <property type="project" value="UniProtKB-EC"/>
</dbReference>
<keyword evidence="4" id="KW-0547">Nucleotide-binding</keyword>
<gene>
    <name evidence="11" type="ORF">G7070_02620</name>
</gene>
<evidence type="ECO:0000256" key="3">
    <source>
        <dbReference type="ARBA" id="ARBA00022679"/>
    </source>
</evidence>
<feature type="region of interest" description="Disordered" evidence="9">
    <location>
        <begin position="253"/>
        <end position="374"/>
    </location>
</feature>
<evidence type="ECO:0000256" key="2">
    <source>
        <dbReference type="ARBA" id="ARBA00011903"/>
    </source>
</evidence>
<dbReference type="CDD" id="cd05387">
    <property type="entry name" value="BY-kinase"/>
    <property type="match status" value="1"/>
</dbReference>
<dbReference type="InterPro" id="IPR005702">
    <property type="entry name" value="Wzc-like_C"/>
</dbReference>
<keyword evidence="7" id="KW-0829">Tyrosine-protein kinase</keyword>
<evidence type="ECO:0000256" key="8">
    <source>
        <dbReference type="ARBA" id="ARBA00051245"/>
    </source>
</evidence>
<dbReference type="GO" id="GO:0005524">
    <property type="term" value="F:ATP binding"/>
    <property type="evidence" value="ECO:0007669"/>
    <property type="project" value="UniProtKB-KW"/>
</dbReference>
<dbReference type="EC" id="2.7.10.2" evidence="2"/>
<dbReference type="InterPro" id="IPR025669">
    <property type="entry name" value="AAA_dom"/>
</dbReference>
<proteinExistence type="inferred from homology"/>
<keyword evidence="6" id="KW-0067">ATP-binding</keyword>
<keyword evidence="3 11" id="KW-0808">Transferase</keyword>
<keyword evidence="12" id="KW-1185">Reference proteome</keyword>
<protein>
    <recommendedName>
        <fullName evidence="2">non-specific protein-tyrosine kinase</fullName>
        <ecNumber evidence="2">2.7.10.2</ecNumber>
    </recommendedName>
</protein>
<dbReference type="KEGG" id="prv:G7070_02620"/>
<feature type="compositionally biased region" description="Low complexity" evidence="9">
    <location>
        <begin position="333"/>
        <end position="355"/>
    </location>
</feature>
<sequence length="374" mass="38830">MGAAVGVGQALARHALDTRIRTARDLQQTTTLPLLASIGRRHPDPAQGGEGAHWATAEAYRRLRTNVGFVALGGERRRSMVITSSVQGEGKTQTAVNLARVLASAGESVLLVDADLRAPQVAQRMGLDGALGLSHILTGRGTLDGLAIRTEPAGLAVLPAGAVPPNPSELLGSDAMAHLITAAERSYDYVLFDAPPLLPVTDAVVLASQTGGAILVARSGVVRRPQFEGAVDLLKAGDVATLGVVLNDVTSPEKGQEAYYGRDHRPAGPGAAGARRARRRRLTYRRGGPSRPSRIRPVGRSNTATAAPSRAAVSVVTAAARSTQPATPAPEGTSAARAAAITPAPTRTASRRAAGAPPPSPRRPRQYHSRTAVR</sequence>
<dbReference type="RefSeq" id="WP_166231764.1">
    <property type="nucleotide sequence ID" value="NZ_CP049865.1"/>
</dbReference>
<dbReference type="InterPro" id="IPR050445">
    <property type="entry name" value="Bact_polysacc_biosynth/exp"/>
</dbReference>
<feature type="compositionally biased region" description="Basic residues" evidence="9">
    <location>
        <begin position="275"/>
        <end position="284"/>
    </location>
</feature>
<evidence type="ECO:0000256" key="9">
    <source>
        <dbReference type="SAM" id="MobiDB-lite"/>
    </source>
</evidence>
<organism evidence="11 12">
    <name type="scientific">Propioniciclava coleopterorum</name>
    <dbReference type="NCBI Taxonomy" id="2714937"/>
    <lineage>
        <taxon>Bacteria</taxon>
        <taxon>Bacillati</taxon>
        <taxon>Actinomycetota</taxon>
        <taxon>Actinomycetes</taxon>
        <taxon>Propionibacteriales</taxon>
        <taxon>Propionibacteriaceae</taxon>
        <taxon>Propioniciclava</taxon>
    </lineage>
</organism>
<dbReference type="Proteomes" id="UP000501058">
    <property type="component" value="Chromosome"/>
</dbReference>
<accession>A0A6G7Y423</accession>
<dbReference type="Gene3D" id="3.40.50.300">
    <property type="entry name" value="P-loop containing nucleotide triphosphate hydrolases"/>
    <property type="match status" value="1"/>
</dbReference>
<evidence type="ECO:0000313" key="12">
    <source>
        <dbReference type="Proteomes" id="UP000501058"/>
    </source>
</evidence>
<dbReference type="PANTHER" id="PTHR32309">
    <property type="entry name" value="TYROSINE-PROTEIN KINASE"/>
    <property type="match status" value="1"/>
</dbReference>
<dbReference type="AlphaFoldDB" id="A0A6G7Y423"/>
<evidence type="ECO:0000256" key="5">
    <source>
        <dbReference type="ARBA" id="ARBA00022777"/>
    </source>
</evidence>
<dbReference type="PANTHER" id="PTHR32309:SF13">
    <property type="entry name" value="FERRIC ENTEROBACTIN TRANSPORT PROTEIN FEPE"/>
    <property type="match status" value="1"/>
</dbReference>